<dbReference type="OrthoDB" id="3239894at2759"/>
<name>A0A9P7JBY2_9AGAM</name>
<proteinExistence type="predicted"/>
<organism evidence="1 2">
    <name type="scientific">Suillus subaureus</name>
    <dbReference type="NCBI Taxonomy" id="48587"/>
    <lineage>
        <taxon>Eukaryota</taxon>
        <taxon>Fungi</taxon>
        <taxon>Dikarya</taxon>
        <taxon>Basidiomycota</taxon>
        <taxon>Agaricomycotina</taxon>
        <taxon>Agaricomycetes</taxon>
        <taxon>Agaricomycetidae</taxon>
        <taxon>Boletales</taxon>
        <taxon>Suillineae</taxon>
        <taxon>Suillaceae</taxon>
        <taxon>Suillus</taxon>
    </lineage>
</organism>
<evidence type="ECO:0000313" key="1">
    <source>
        <dbReference type="EMBL" id="KAG1814040.1"/>
    </source>
</evidence>
<dbReference type="EMBL" id="JABBWG010000022">
    <property type="protein sequence ID" value="KAG1814040.1"/>
    <property type="molecule type" value="Genomic_DNA"/>
</dbReference>
<protein>
    <submittedName>
        <fullName evidence="1">Uncharacterized protein</fullName>
    </submittedName>
</protein>
<comment type="caution">
    <text evidence="1">The sequence shown here is derived from an EMBL/GenBank/DDBJ whole genome shotgun (WGS) entry which is preliminary data.</text>
</comment>
<dbReference type="AlphaFoldDB" id="A0A9P7JBY2"/>
<keyword evidence="2" id="KW-1185">Reference proteome</keyword>
<accession>A0A9P7JBY2</accession>
<reference evidence="1" key="1">
    <citation type="journal article" date="2020" name="New Phytol.">
        <title>Comparative genomics reveals dynamic genome evolution in host specialist ectomycorrhizal fungi.</title>
        <authorList>
            <person name="Lofgren L.A."/>
            <person name="Nguyen N.H."/>
            <person name="Vilgalys R."/>
            <person name="Ruytinx J."/>
            <person name="Liao H.L."/>
            <person name="Branco S."/>
            <person name="Kuo A."/>
            <person name="LaButti K."/>
            <person name="Lipzen A."/>
            <person name="Andreopoulos W."/>
            <person name="Pangilinan J."/>
            <person name="Riley R."/>
            <person name="Hundley H."/>
            <person name="Na H."/>
            <person name="Barry K."/>
            <person name="Grigoriev I.V."/>
            <person name="Stajich J.E."/>
            <person name="Kennedy P.G."/>
        </authorList>
    </citation>
    <scope>NUCLEOTIDE SEQUENCE</scope>
    <source>
        <strain evidence="1">MN1</strain>
    </source>
</reference>
<dbReference type="RefSeq" id="XP_041191676.1">
    <property type="nucleotide sequence ID" value="XM_041333049.1"/>
</dbReference>
<sequence length="166" mass="19131">MDRTWEGGFLGPDWSKSRWVNIYGFNDPHFISFSEACWISIRDKDKPDVFVDGAFKPWTNEEQCQLGDQYCKLTTPTTRKNFSRVWLSMHKKWVIMRQGSIVNSTTGMSLGSLVGSSYYLHKLANSTLSQSGYFVASAVIEHWDVEIVEYPNRSKCGCFGQTYIWL</sequence>
<dbReference type="Proteomes" id="UP000807769">
    <property type="component" value="Unassembled WGS sequence"/>
</dbReference>
<dbReference type="GeneID" id="64627066"/>
<evidence type="ECO:0000313" key="2">
    <source>
        <dbReference type="Proteomes" id="UP000807769"/>
    </source>
</evidence>
<gene>
    <name evidence="1" type="ORF">BJ212DRAFT_1300894</name>
</gene>